<dbReference type="RefSeq" id="WP_131284038.1">
    <property type="nucleotide sequence ID" value="NZ_RXLP01000019.1"/>
</dbReference>
<keyword evidence="3" id="KW-0645">Protease</keyword>
<keyword evidence="4" id="KW-1185">Reference proteome</keyword>
<gene>
    <name evidence="3" type="ORF">EJ419_04555</name>
</gene>
<accession>A0A4R0QPW9</accession>
<keyword evidence="1" id="KW-1133">Transmembrane helix</keyword>
<keyword evidence="3" id="KW-0482">Metalloprotease</keyword>
<evidence type="ECO:0000313" key="3">
    <source>
        <dbReference type="EMBL" id="TCD54312.1"/>
    </source>
</evidence>
<dbReference type="GO" id="GO:0004175">
    <property type="term" value="F:endopeptidase activity"/>
    <property type="evidence" value="ECO:0007669"/>
    <property type="project" value="UniProtKB-ARBA"/>
</dbReference>
<feature type="transmembrane region" description="Helical" evidence="1">
    <location>
        <begin position="287"/>
        <end position="308"/>
    </location>
</feature>
<comment type="caution">
    <text evidence="3">The sequence shown here is derived from an EMBL/GenBank/DDBJ whole genome shotgun (WGS) entry which is preliminary data.</text>
</comment>
<dbReference type="EMBL" id="RXLP01000019">
    <property type="protein sequence ID" value="TCD54312.1"/>
    <property type="molecule type" value="Genomic_DNA"/>
</dbReference>
<dbReference type="GO" id="GO:0006508">
    <property type="term" value="P:proteolysis"/>
    <property type="evidence" value="ECO:0007669"/>
    <property type="project" value="UniProtKB-KW"/>
</dbReference>
<proteinExistence type="predicted"/>
<dbReference type="Pfam" id="PF02517">
    <property type="entry name" value="Rce1-like"/>
    <property type="match status" value="1"/>
</dbReference>
<feature type="transmembrane region" description="Helical" evidence="1">
    <location>
        <begin position="103"/>
        <end position="126"/>
    </location>
</feature>
<feature type="domain" description="CAAX prenyl protease 2/Lysostaphin resistance protein A-like" evidence="2">
    <location>
        <begin position="217"/>
        <end position="328"/>
    </location>
</feature>
<organism evidence="3 4">
    <name type="scientific">Alloscardovia theropitheci</name>
    <dbReference type="NCBI Taxonomy" id="2496842"/>
    <lineage>
        <taxon>Bacteria</taxon>
        <taxon>Bacillati</taxon>
        <taxon>Actinomycetota</taxon>
        <taxon>Actinomycetes</taxon>
        <taxon>Bifidobacteriales</taxon>
        <taxon>Bifidobacteriaceae</taxon>
        <taxon>Alloscardovia</taxon>
    </lineage>
</organism>
<dbReference type="GO" id="GO:0080120">
    <property type="term" value="P:CAAX-box protein maturation"/>
    <property type="evidence" value="ECO:0007669"/>
    <property type="project" value="UniProtKB-ARBA"/>
</dbReference>
<dbReference type="Proteomes" id="UP000291289">
    <property type="component" value="Unassembled WGS sequence"/>
</dbReference>
<keyword evidence="3" id="KW-0378">Hydrolase</keyword>
<dbReference type="AlphaFoldDB" id="A0A4R0QPW9"/>
<reference evidence="3 4" key="1">
    <citation type="submission" date="2018-12" db="EMBL/GenBank/DDBJ databases">
        <title>Alloscrdovia theropitheci sp. nov: a novel taxon from the feces of the bleeding-herat monkey (Theropithecus geleda).</title>
        <authorList>
            <person name="Modesto M."/>
        </authorList>
    </citation>
    <scope>NUCLEOTIDE SEQUENCE [LARGE SCALE GENOMIC DNA]</scope>
    <source>
        <strain evidence="3 4">GLDI4/2</strain>
    </source>
</reference>
<dbReference type="PANTHER" id="PTHR43592">
    <property type="entry name" value="CAAX AMINO TERMINAL PROTEASE"/>
    <property type="match status" value="1"/>
</dbReference>
<feature type="transmembrane region" description="Helical" evidence="1">
    <location>
        <begin position="154"/>
        <end position="172"/>
    </location>
</feature>
<keyword evidence="1" id="KW-0472">Membrane</keyword>
<evidence type="ECO:0000256" key="1">
    <source>
        <dbReference type="SAM" id="Phobius"/>
    </source>
</evidence>
<evidence type="ECO:0000313" key="4">
    <source>
        <dbReference type="Proteomes" id="UP000291289"/>
    </source>
</evidence>
<dbReference type="PANTHER" id="PTHR43592:SF15">
    <property type="entry name" value="CAAX AMINO TERMINAL PROTEASE FAMILY PROTEIN"/>
    <property type="match status" value="1"/>
</dbReference>
<sequence>MNISNRISSWLKTQTFMVPARIHENEELFEYPITDKNKYGVIYAQNYSRTRQGQVRAYVETRFSYLARLVMTIVCTLASIGITWLCIEGFGRIAYIKFDGYTYLAIATAISFFVLAGGYSAFMYFISPIKTFLVSDTFFAKKPYFVYRNIQGSSWLRIILGVVIYFVINVVLNNSLDYIVHTPDTGIDSQQSSNYFRAISLVYGIVQSPTASITRELITIIGMIIIIPVCEEFIYRGVVLPSIMGLMSPNNADEEKYRKATAAPLMWWSIIISTIIFALIHSTTRGASGVGLISGICASIVLGIITGYSRCVSGSIKESVWIHVLCNFGSVIAMYAPLVSYILMRY</sequence>
<dbReference type="GO" id="GO:0008237">
    <property type="term" value="F:metallopeptidase activity"/>
    <property type="evidence" value="ECO:0007669"/>
    <property type="project" value="UniProtKB-KW"/>
</dbReference>
<feature type="transmembrane region" description="Helical" evidence="1">
    <location>
        <begin position="320"/>
        <end position="344"/>
    </location>
</feature>
<keyword evidence="1" id="KW-0812">Transmembrane</keyword>
<feature type="transmembrane region" description="Helical" evidence="1">
    <location>
        <begin position="65"/>
        <end position="91"/>
    </location>
</feature>
<dbReference type="InterPro" id="IPR003675">
    <property type="entry name" value="Rce1/LyrA-like_dom"/>
</dbReference>
<feature type="transmembrane region" description="Helical" evidence="1">
    <location>
        <begin position="260"/>
        <end position="280"/>
    </location>
</feature>
<name>A0A4R0QPW9_9BIFI</name>
<protein>
    <submittedName>
        <fullName evidence="3">CPBP family intramembrane metalloprotease</fullName>
    </submittedName>
</protein>
<evidence type="ECO:0000259" key="2">
    <source>
        <dbReference type="Pfam" id="PF02517"/>
    </source>
</evidence>
<feature type="transmembrane region" description="Helical" evidence="1">
    <location>
        <begin position="217"/>
        <end position="240"/>
    </location>
</feature>